<reference evidence="3" key="1">
    <citation type="submission" date="2016-10" db="EMBL/GenBank/DDBJ databases">
        <authorList>
            <person name="Varghese N."/>
            <person name="Submissions S."/>
        </authorList>
    </citation>
    <scope>NUCLEOTIDE SEQUENCE [LARGE SCALE GENOMIC DNA]</scope>
    <source>
        <strain evidence="3">DSM 22017</strain>
    </source>
</reference>
<dbReference type="EMBL" id="FNRT01000002">
    <property type="protein sequence ID" value="SEC95362.1"/>
    <property type="molecule type" value="Genomic_DNA"/>
</dbReference>
<dbReference type="AlphaFoldDB" id="A0A1H4WPV1"/>
<dbReference type="RefSeq" id="WP_090970341.1">
    <property type="nucleotide sequence ID" value="NZ_FNRT01000002.1"/>
</dbReference>
<evidence type="ECO:0000313" key="3">
    <source>
        <dbReference type="Proteomes" id="UP000198742"/>
    </source>
</evidence>
<dbReference type="Proteomes" id="UP000198742">
    <property type="component" value="Unassembled WGS sequence"/>
</dbReference>
<organism evidence="2 3">
    <name type="scientific">Nocardioides exalbidus</name>
    <dbReference type="NCBI Taxonomy" id="402596"/>
    <lineage>
        <taxon>Bacteria</taxon>
        <taxon>Bacillati</taxon>
        <taxon>Actinomycetota</taxon>
        <taxon>Actinomycetes</taxon>
        <taxon>Propionibacteriales</taxon>
        <taxon>Nocardioidaceae</taxon>
        <taxon>Nocardioides</taxon>
    </lineage>
</organism>
<proteinExistence type="predicted"/>
<accession>A0A1H4WPV1</accession>
<evidence type="ECO:0000313" key="2">
    <source>
        <dbReference type="EMBL" id="SEC95362.1"/>
    </source>
</evidence>
<protein>
    <submittedName>
        <fullName evidence="2">Uncharacterized protein</fullName>
    </submittedName>
</protein>
<dbReference type="OrthoDB" id="5078788at2"/>
<name>A0A1H4WPV1_9ACTN</name>
<gene>
    <name evidence="2" type="ORF">SAMN04489844_3331</name>
</gene>
<feature type="region of interest" description="Disordered" evidence="1">
    <location>
        <begin position="119"/>
        <end position="146"/>
    </location>
</feature>
<keyword evidence="3" id="KW-1185">Reference proteome</keyword>
<dbReference type="STRING" id="402596.SAMN04489844_3331"/>
<sequence length="332" mass="36861">MGIFSKLSRTKATVQSQVVTVAFRDLNSRDPLANFSPERGYAYLWPFPEKPEVGDWAIAPGVDGPATVVVGHLGLPASARGMALKALLERIPLESVARARARDEAAACHWLDYARQASGLDHQDGRRPPPGFDVLSPAQGPAEPDKADEYGRAWWRAYNLAQAMGRPSDEVAAFKAIGQDWFRLRDRARRQDRDARISEAAAATDLDAAIRNVHDRPRAEVEKMLFAGQSLWDWLAYVQDLERQGNLEEALRLLSALIVAAEQEAEVSGREPAPAYTERAAIIHRKRRDYAAEVAVIERWERACPPEKRGPGATQAKLLSRLERARALAQKS</sequence>
<evidence type="ECO:0000256" key="1">
    <source>
        <dbReference type="SAM" id="MobiDB-lite"/>
    </source>
</evidence>